<accession>A0A4V2SP16</accession>
<keyword evidence="5" id="KW-1185">Reference proteome</keyword>
<reference evidence="4 5" key="1">
    <citation type="submission" date="2019-03" db="EMBL/GenBank/DDBJ databases">
        <title>Genomic Encyclopedia of Type Strains, Phase IV (KMG-IV): sequencing the most valuable type-strain genomes for metagenomic binning, comparative biology and taxonomic classification.</title>
        <authorList>
            <person name="Goeker M."/>
        </authorList>
    </citation>
    <scope>NUCLEOTIDE SEQUENCE [LARGE SCALE GENOMIC DNA]</scope>
    <source>
        <strain evidence="4 5">DSM 2132</strain>
    </source>
</reference>
<evidence type="ECO:0000313" key="5">
    <source>
        <dbReference type="Proteomes" id="UP000295399"/>
    </source>
</evidence>
<dbReference type="RefSeq" id="WP_132708686.1">
    <property type="nucleotide sequence ID" value="NZ_JACIGF010000007.1"/>
</dbReference>
<gene>
    <name evidence="4" type="ORF">EV659_1075</name>
</gene>
<evidence type="ECO:0000259" key="3">
    <source>
        <dbReference type="Pfam" id="PF00589"/>
    </source>
</evidence>
<dbReference type="InterPro" id="IPR011010">
    <property type="entry name" value="DNA_brk_join_enz"/>
</dbReference>
<dbReference type="OrthoDB" id="7510934at2"/>
<dbReference type="EMBL" id="SLXO01000007">
    <property type="protein sequence ID" value="TCP33396.1"/>
    <property type="molecule type" value="Genomic_DNA"/>
</dbReference>
<dbReference type="Gene3D" id="1.10.443.10">
    <property type="entry name" value="Intergrase catalytic core"/>
    <property type="match status" value="1"/>
</dbReference>
<keyword evidence="2" id="KW-0233">DNA recombination</keyword>
<dbReference type="InterPro" id="IPR010998">
    <property type="entry name" value="Integrase_recombinase_N"/>
</dbReference>
<name>A0A4V2SP16_RHOSA</name>
<dbReference type="Pfam" id="PF00589">
    <property type="entry name" value="Phage_integrase"/>
    <property type="match status" value="1"/>
</dbReference>
<dbReference type="Proteomes" id="UP000295399">
    <property type="component" value="Unassembled WGS sequence"/>
</dbReference>
<proteinExistence type="predicted"/>
<sequence>MGIVDLKYLECVRTRKRLADGTYRYYEHWYFRRNGRRHKLPPPNTPGFHERYQSLLRDTVCEGPLPGTVAAVVAEYRASPELAKAAPSTRANRDRYLDLLAHDYGRQSMVRLDTPTVYKLRDRYAKTPGKADNLVATLSALCGFAIKRGVMRRNPCQGVERLADGEYEPWPAPVMERALADAGPMLRLAIQSHFYTGQRIGDVVRLRRPAPHDHTVQLVQQKTGKHLIIPLHRDFRAAIDRVPPAPSGSPAAGLLLYNRANKPFTKDALRDRLRTLMNRLDTDYKFHGLRKNAVIALLQASCSVAETASITGQTYELVEYYAKRIDQLRMATSAISKWERADGHDTD</sequence>
<dbReference type="SUPFAM" id="SSF56349">
    <property type="entry name" value="DNA breaking-rejoining enzymes"/>
    <property type="match status" value="1"/>
</dbReference>
<comment type="caution">
    <text evidence="4">The sequence shown here is derived from an EMBL/GenBank/DDBJ whole genome shotgun (WGS) entry which is preliminary data.</text>
</comment>
<dbReference type="InterPro" id="IPR013762">
    <property type="entry name" value="Integrase-like_cat_sf"/>
</dbReference>
<dbReference type="AlphaFoldDB" id="A0A4V2SP16"/>
<evidence type="ECO:0000256" key="2">
    <source>
        <dbReference type="ARBA" id="ARBA00023172"/>
    </source>
</evidence>
<keyword evidence="1" id="KW-0238">DNA-binding</keyword>
<organism evidence="4 5">
    <name type="scientific">Rhodothalassium salexigens DSM 2132</name>
    <dbReference type="NCBI Taxonomy" id="1188247"/>
    <lineage>
        <taxon>Bacteria</taxon>
        <taxon>Pseudomonadati</taxon>
        <taxon>Pseudomonadota</taxon>
        <taxon>Alphaproteobacteria</taxon>
        <taxon>Rhodothalassiales</taxon>
        <taxon>Rhodothalassiaceae</taxon>
        <taxon>Rhodothalassium</taxon>
    </lineage>
</organism>
<dbReference type="InterPro" id="IPR002104">
    <property type="entry name" value="Integrase_catalytic"/>
</dbReference>
<dbReference type="GO" id="GO:0015074">
    <property type="term" value="P:DNA integration"/>
    <property type="evidence" value="ECO:0007669"/>
    <property type="project" value="InterPro"/>
</dbReference>
<protein>
    <submittedName>
        <fullName evidence="4">Phage integrase family protein</fullName>
    </submittedName>
</protein>
<dbReference type="InParanoid" id="A0A4V2SP16"/>
<feature type="domain" description="Tyr recombinase" evidence="3">
    <location>
        <begin position="186"/>
        <end position="312"/>
    </location>
</feature>
<evidence type="ECO:0000256" key="1">
    <source>
        <dbReference type="ARBA" id="ARBA00023125"/>
    </source>
</evidence>
<dbReference type="GO" id="GO:0006310">
    <property type="term" value="P:DNA recombination"/>
    <property type="evidence" value="ECO:0007669"/>
    <property type="project" value="UniProtKB-KW"/>
</dbReference>
<evidence type="ECO:0000313" key="4">
    <source>
        <dbReference type="EMBL" id="TCP33396.1"/>
    </source>
</evidence>
<dbReference type="Gene3D" id="1.10.150.130">
    <property type="match status" value="1"/>
</dbReference>
<dbReference type="GO" id="GO:0003677">
    <property type="term" value="F:DNA binding"/>
    <property type="evidence" value="ECO:0007669"/>
    <property type="project" value="UniProtKB-KW"/>
</dbReference>